<protein>
    <submittedName>
        <fullName evidence="1">Uncharacterized protein</fullName>
    </submittedName>
</protein>
<reference evidence="2" key="2">
    <citation type="journal article" date="2014" name="PLoS ONE">
        <title>Genome and Transcriptome Analysis of the Fungal Pathogen Fusarium oxysporum f. sp. cubense Causing Banana Vascular Wilt Disease.</title>
        <authorList>
            <person name="Guo L."/>
            <person name="Han L."/>
            <person name="Yang L."/>
            <person name="Zeng H."/>
            <person name="Fan D."/>
            <person name="Zhu Y."/>
            <person name="Feng Y."/>
            <person name="Wang G."/>
            <person name="Peng C."/>
            <person name="Jiang X."/>
            <person name="Zhou D."/>
            <person name="Ni P."/>
            <person name="Liang C."/>
            <person name="Liu L."/>
            <person name="Wang J."/>
            <person name="Mao C."/>
            <person name="Fang X."/>
            <person name="Peng M."/>
            <person name="Huang J."/>
        </authorList>
    </citation>
    <scope>NUCLEOTIDE SEQUENCE [LARGE SCALE GENOMIC DNA]</scope>
    <source>
        <strain evidence="2">race 4</strain>
    </source>
</reference>
<proteinExistence type="predicted"/>
<dbReference type="AlphaFoldDB" id="N1RK75"/>
<sequence length="123" mass="13249">MSERVERWMDDKVMAEGDIVAAEVGTVVFEVAHIAVIEAGTESEVVDTGAAQPDAAVAILEVNLSDIRPADILDLFLVYNTPTLSAFAAAAAAAVTEPVSYTPLPLYQQNPLTKPLYHFFNLE</sequence>
<dbReference type="OrthoDB" id="5078504at2759"/>
<reference evidence="2" key="1">
    <citation type="submission" date="2012-09" db="EMBL/GenBank/DDBJ databases">
        <title>Genome sequencing and comparative transcriptomics of race 1 and race 4 of banana pathogen: Fusarium oxysporum f. sp. cubense.</title>
        <authorList>
            <person name="Fang X."/>
            <person name="Huang J."/>
        </authorList>
    </citation>
    <scope>NUCLEOTIDE SEQUENCE [LARGE SCALE GENOMIC DNA]</scope>
    <source>
        <strain evidence="2">race 4</strain>
    </source>
</reference>
<dbReference type="Proteomes" id="UP000016929">
    <property type="component" value="Unassembled WGS sequence"/>
</dbReference>
<name>N1RK75_FUSC4</name>
<accession>N1RK75</accession>
<evidence type="ECO:0000313" key="2">
    <source>
        <dbReference type="Proteomes" id="UP000016929"/>
    </source>
</evidence>
<organism evidence="1 2">
    <name type="scientific">Fusarium oxysporum f. sp. cubense (strain race 4)</name>
    <name type="common">Panama disease fungus</name>
    <dbReference type="NCBI Taxonomy" id="2502994"/>
    <lineage>
        <taxon>Eukaryota</taxon>
        <taxon>Fungi</taxon>
        <taxon>Dikarya</taxon>
        <taxon>Ascomycota</taxon>
        <taxon>Pezizomycotina</taxon>
        <taxon>Sordariomycetes</taxon>
        <taxon>Hypocreomycetidae</taxon>
        <taxon>Hypocreales</taxon>
        <taxon>Nectriaceae</taxon>
        <taxon>Fusarium</taxon>
        <taxon>Fusarium oxysporum species complex</taxon>
    </lineage>
</organism>
<dbReference type="HOGENOM" id="CLU_2146071_0_0_1"/>
<gene>
    <name evidence="1" type="ORF">FOC4_g10003539</name>
</gene>
<keyword evidence="2" id="KW-1185">Reference proteome</keyword>
<evidence type="ECO:0000313" key="1">
    <source>
        <dbReference type="EMBL" id="EMT66998.1"/>
    </source>
</evidence>
<dbReference type="EMBL" id="KB726963">
    <property type="protein sequence ID" value="EMT66998.1"/>
    <property type="molecule type" value="Genomic_DNA"/>
</dbReference>